<dbReference type="PROSITE" id="PS51257">
    <property type="entry name" value="PROKAR_LIPOPROTEIN"/>
    <property type="match status" value="1"/>
</dbReference>
<dbReference type="EMBL" id="QSFT01000021">
    <property type="protein sequence ID" value="RHA74701.1"/>
    <property type="molecule type" value="Genomic_DNA"/>
</dbReference>
<name>A0A413SYG6_9BACT</name>
<keyword evidence="2" id="KW-0732">Signal</keyword>
<dbReference type="Proteomes" id="UP000283855">
    <property type="component" value="Unassembled WGS sequence"/>
</dbReference>
<dbReference type="InterPro" id="IPR027840">
    <property type="entry name" value="DUF4493"/>
</dbReference>
<comment type="caution">
    <text evidence="3">The sequence shown here is derived from an EMBL/GenBank/DDBJ whole genome shotgun (WGS) entry which is preliminary data.</text>
</comment>
<feature type="chain" id="PRO_5019464748" evidence="2">
    <location>
        <begin position="23"/>
        <end position="437"/>
    </location>
</feature>
<dbReference type="RefSeq" id="WP_118400626.1">
    <property type="nucleotide sequence ID" value="NZ_CABJGD010000021.1"/>
</dbReference>
<feature type="compositionally biased region" description="Polar residues" evidence="1">
    <location>
        <begin position="303"/>
        <end position="313"/>
    </location>
</feature>
<feature type="signal peptide" evidence="2">
    <location>
        <begin position="1"/>
        <end position="22"/>
    </location>
</feature>
<evidence type="ECO:0000313" key="4">
    <source>
        <dbReference type="Proteomes" id="UP000283855"/>
    </source>
</evidence>
<feature type="compositionally biased region" description="Acidic residues" evidence="1">
    <location>
        <begin position="275"/>
        <end position="300"/>
    </location>
</feature>
<dbReference type="Pfam" id="PF14900">
    <property type="entry name" value="DUF4493"/>
    <property type="match status" value="1"/>
</dbReference>
<organism evidence="3 4">
    <name type="scientific">Phocaeicola coprophilus</name>
    <dbReference type="NCBI Taxonomy" id="387090"/>
    <lineage>
        <taxon>Bacteria</taxon>
        <taxon>Pseudomonadati</taxon>
        <taxon>Bacteroidota</taxon>
        <taxon>Bacteroidia</taxon>
        <taxon>Bacteroidales</taxon>
        <taxon>Bacteroidaceae</taxon>
        <taxon>Phocaeicola</taxon>
    </lineage>
</organism>
<gene>
    <name evidence="3" type="ORF">DW921_10060</name>
</gene>
<sequence length="437" mass="47087">MKNIFLICFTLMVVLFTFSACHSEKMETGTTDVTGQLSLASMKMEVDLKVDTVYPQSRAGVDVSNFLLTIKNSQGEQVEQYTYSEMPEIISLPVGTYTVVASSAEAATNGFDVPFYTGSTEQFTIKENELTEVSALTCRLANVMISVEYDEELRKLMGEDVVTTVTIKEKTQDMIKEYSLDIPSSETRKAYLIAPASAGSMDITLKGTIDGESVTEVKRVDNVQAGQYNIIKYVLNSVDDGTNSNGGGNLNIAINIDSSMTSSDETVGVNPGEEPGIDDFPTDGGEEPGDGDGDGGDESGSEQNMPTIEGTSFNKVPFDIDNDRLTISGAAELQVTIGAPNGIANLFVEIISETLDVSEVGLPKSFDLAYPGENSDALSGLGFPVGDKVIGQTEVLFDISNFTILLPTFKGNHDFKIRVVDSKGLEETKTLKLKVEE</sequence>
<protein>
    <submittedName>
        <fullName evidence="3">DUF4493 domain-containing protein</fullName>
    </submittedName>
</protein>
<evidence type="ECO:0000256" key="2">
    <source>
        <dbReference type="SAM" id="SignalP"/>
    </source>
</evidence>
<reference evidence="3 4" key="1">
    <citation type="submission" date="2018-08" db="EMBL/GenBank/DDBJ databases">
        <title>A genome reference for cultivated species of the human gut microbiota.</title>
        <authorList>
            <person name="Zou Y."/>
            <person name="Xue W."/>
            <person name="Luo G."/>
        </authorList>
    </citation>
    <scope>NUCLEOTIDE SEQUENCE [LARGE SCALE GENOMIC DNA]</scope>
    <source>
        <strain evidence="3 4">AM42-38</strain>
    </source>
</reference>
<accession>A0A413SYG6</accession>
<feature type="region of interest" description="Disordered" evidence="1">
    <location>
        <begin position="262"/>
        <end position="313"/>
    </location>
</feature>
<evidence type="ECO:0000313" key="3">
    <source>
        <dbReference type="EMBL" id="RHA74701.1"/>
    </source>
</evidence>
<dbReference type="AlphaFoldDB" id="A0A413SYG6"/>
<evidence type="ECO:0000256" key="1">
    <source>
        <dbReference type="SAM" id="MobiDB-lite"/>
    </source>
</evidence>
<proteinExistence type="predicted"/>